<feature type="region of interest" description="Disordered" evidence="2">
    <location>
        <begin position="1086"/>
        <end position="1113"/>
    </location>
</feature>
<dbReference type="EMBL" id="BK015918">
    <property type="protein sequence ID" value="DAF85098.1"/>
    <property type="molecule type" value="Genomic_DNA"/>
</dbReference>
<evidence type="ECO:0000256" key="1">
    <source>
        <dbReference type="SAM" id="Coils"/>
    </source>
</evidence>
<name>A0A8S5TSB3_9CAUD</name>
<accession>A0A8S5TSB3</accession>
<evidence type="ECO:0000313" key="3">
    <source>
        <dbReference type="EMBL" id="DAF85098.1"/>
    </source>
</evidence>
<sequence length="1422" mass="156942">MIIFDRQGYQLYEAPITSEAIVKYELMGDYYVQLSFETAEQVDFKTGSYILYGGRKFEIISQKARPEYNATTGGYKYTPKFEARQNHMKRRKVFWLKGANDEATFSDTIDLASFGNLIADNMNAFLGTTDWKVAAVPDDLAKQVKLVSFDADYCWDAINTIAETFDVEWWTVENGDEIWIYFGKLEFGTPERFERGDVVSSIPEQKGDNSNYGTRFYVFGSTRNLTSDYASSEQGGVTNHISETRLHLPNGQQYIDAWTPLDPNDIVEQVAFFEDIYPKNTETVTSIETVERSMDDGTKFDAYVMVCADTPFTPDDLISGETIGAHFTSGSLNGWDFELSINESRFDKKFEIIAQTQDSGEERPIIIPNESLHPEPGDTFVLTGVNLPEERIREAEQELLEAGKSWAAKNSSDTDVYPCPTNPVYCQENDKNYDVGQKVLLIDPRFGEQGRLSRIQGYEKKLYNEYIATYTVGDNTAYSRFGKIEKSIAAAAYAERIGVVSGVGIYLIRSKYDLTYPTDYNTYSALAIETLFLNKRKGGVVQGNTLFSEDVAVGGDIVSRDFRQGDFSGAGYAMYKDAAGNSVVEADRLIVRKDAVFNELVIRQTDFVTGETVFSCGGFECTSVEETATAYRCYYNNHDGAKYSGLKVGDQVRCQRYAAEGNTVIKYYWRLVTAVTENYVDLSKTDADGNGIPDEGDNIVQFGNRTDVARQSAVVIDATNGGSIVILAHIDSYTLSEKNYVGQGVNPFTGEAYMYVYGDMFFGDRDLSDPDSTYITYQRREGATKRRMEIKADIVIGKNSSGLHNLSEWTTAQQQIDKAQQAASDANDAIAAMNDDTVFDLVEKQQMRIQWETINGAASVVEMGGNGSYYHALQIAAAAEDLSVFATADGEIFLVRTAPQSEQYAQIMLRSDEASASSLTTSYLALRDYLAAMRLYDDEVTEGFDPRRLAELFTAYYDALDAVYKGLSDKAQQTADEAAKEAAAAKKRLDEWASDDVISPTEKTAMRQQEADIRAEHDTIVAQANLYEVSTNNYNQQYDLAIAAFAKYTASTPENIPVEEDYDDIRYYYTERNAILKRIDAAQKAAGDKASHRYTNPESDPPTDMKAGDTWSPVGADGNPLGYTKTYYGEKGWVITGDDTKTVIENGLVTTGTVLLGDESDPSKAKAGVTGAGTTDGSVRFWAGSEEDSMDTAPFRVTQAGKVYASDAEIAGKVDAKSGSIGGVQISENQIGIEGRVEGSGDDKRYIGGVVVTSEFIKFSNNGISASFGANVAPAVLGVPIPGIIRNEASLDDKAYGLQLDVQGAVVDNIALDIPHGAIHGVRHNVRILSNAYWAYELTDADYEAIVNDADITVRLPAAPQKGQVFRIWKHALGNATIQSLGPTIRPLGSNSSGTTYSIPYDNHNIFEVVYTGSEYLLKQYS</sequence>
<reference evidence="3" key="1">
    <citation type="journal article" date="2021" name="Proc. Natl. Acad. Sci. U.S.A.">
        <title>A Catalog of Tens of Thousands of Viruses from Human Metagenomes Reveals Hidden Associations with Chronic Diseases.</title>
        <authorList>
            <person name="Tisza M.J."/>
            <person name="Buck C.B."/>
        </authorList>
    </citation>
    <scope>NUCLEOTIDE SEQUENCE</scope>
    <source>
        <strain evidence="3">Ctxdc10</strain>
    </source>
</reference>
<feature type="coiled-coil region" evidence="1">
    <location>
        <begin position="968"/>
        <end position="995"/>
    </location>
</feature>
<proteinExistence type="predicted"/>
<protein>
    <submittedName>
        <fullName evidence="3">Tail protein</fullName>
    </submittedName>
</protein>
<evidence type="ECO:0000256" key="2">
    <source>
        <dbReference type="SAM" id="MobiDB-lite"/>
    </source>
</evidence>
<organism evidence="3">
    <name type="scientific">Siphoviridae sp. ctxdc10</name>
    <dbReference type="NCBI Taxonomy" id="2825740"/>
    <lineage>
        <taxon>Viruses</taxon>
        <taxon>Duplodnaviria</taxon>
        <taxon>Heunggongvirae</taxon>
        <taxon>Uroviricota</taxon>
        <taxon>Caudoviricetes</taxon>
    </lineage>
</organism>
<keyword evidence="1" id="KW-0175">Coiled coil</keyword>